<dbReference type="InterPro" id="IPR050763">
    <property type="entry name" value="ABC_transporter_ATP-binding"/>
</dbReference>
<evidence type="ECO:0000256" key="3">
    <source>
        <dbReference type="ARBA" id="ARBA00022475"/>
    </source>
</evidence>
<dbReference type="PANTHER" id="PTHR42711">
    <property type="entry name" value="ABC TRANSPORTER ATP-BINDING PROTEIN"/>
    <property type="match status" value="1"/>
</dbReference>
<dbReference type="PROSITE" id="PS50893">
    <property type="entry name" value="ABC_TRANSPORTER_2"/>
    <property type="match status" value="1"/>
</dbReference>
<evidence type="ECO:0000256" key="4">
    <source>
        <dbReference type="ARBA" id="ARBA00022741"/>
    </source>
</evidence>
<keyword evidence="6" id="KW-1278">Translocase</keyword>
<keyword evidence="4" id="KW-0547">Nucleotide-binding</keyword>
<dbReference type="GO" id="GO:1900753">
    <property type="term" value="P:doxorubicin transport"/>
    <property type="evidence" value="ECO:0007669"/>
    <property type="project" value="InterPro"/>
</dbReference>
<dbReference type="InterPro" id="IPR003593">
    <property type="entry name" value="AAA+_ATPase"/>
</dbReference>
<gene>
    <name evidence="10" type="ORF">UFOPK3564_01366</name>
</gene>
<accession>A0A6J7H909</accession>
<dbReference type="NCBIfam" id="TIGR01188">
    <property type="entry name" value="drrA"/>
    <property type="match status" value="1"/>
</dbReference>
<dbReference type="Gene3D" id="3.40.50.300">
    <property type="entry name" value="P-loop containing nucleotide triphosphate hydrolases"/>
    <property type="match status" value="1"/>
</dbReference>
<comment type="subcellular location">
    <subcellularLocation>
        <location evidence="1">Cell membrane</location>
        <topology evidence="1">Peripheral membrane protein</topology>
        <orientation evidence="1">Cytoplasmic side</orientation>
    </subcellularLocation>
</comment>
<keyword evidence="2" id="KW-0813">Transport</keyword>
<sequence>MATRSSSSQPAVAVRGLERAFKGGIKAVDGLDLEVPEGEIYGFLGPNGAGKTTTVRILVTLLRPTGGEARVAGHDVVSEADAVRRNIGVALQEAAIDPLMSGVELLRMQGALHGMRGSQARGRATELLERVGLTDAGGRRVGQYSGGMRRRLDLAMALVHRPKVLFLDEPTTGLDPTSRNALWREVRGLNDDGTTVFLTTQYLEEAEQLADRVGIIAGGGLVAEGTPAELKSRVGEPTLHVDLAEGADVPAAREALSAVGPLVDCRDDARVAIRAARGKATVPIAIRALDDAGIAVESVEVVSPTLDDVFAAVTGSTLEGAGDAGAADDEVAGVGA</sequence>
<evidence type="ECO:0000256" key="7">
    <source>
        <dbReference type="ARBA" id="ARBA00023136"/>
    </source>
</evidence>
<dbReference type="SMART" id="SM00382">
    <property type="entry name" value="AAA"/>
    <property type="match status" value="1"/>
</dbReference>
<evidence type="ECO:0000256" key="1">
    <source>
        <dbReference type="ARBA" id="ARBA00004413"/>
    </source>
</evidence>
<evidence type="ECO:0000313" key="10">
    <source>
        <dbReference type="EMBL" id="CAB4912810.1"/>
    </source>
</evidence>
<evidence type="ECO:0000256" key="5">
    <source>
        <dbReference type="ARBA" id="ARBA00022840"/>
    </source>
</evidence>
<dbReference type="EMBL" id="CAFBMK010000066">
    <property type="protein sequence ID" value="CAB4912810.1"/>
    <property type="molecule type" value="Genomic_DNA"/>
</dbReference>
<dbReference type="Pfam" id="PF00005">
    <property type="entry name" value="ABC_tran"/>
    <property type="match status" value="1"/>
</dbReference>
<dbReference type="GO" id="GO:0043215">
    <property type="term" value="P:daunorubicin transport"/>
    <property type="evidence" value="ECO:0007669"/>
    <property type="project" value="InterPro"/>
</dbReference>
<comment type="similarity">
    <text evidence="8">Belongs to the ABC transporter superfamily. Drug exporter-1 (DrugE1) (TC 3.A.1.105) family.</text>
</comment>
<evidence type="ECO:0000256" key="2">
    <source>
        <dbReference type="ARBA" id="ARBA00022448"/>
    </source>
</evidence>
<protein>
    <submittedName>
        <fullName evidence="10">Unannotated protein</fullName>
    </submittedName>
</protein>
<evidence type="ECO:0000256" key="8">
    <source>
        <dbReference type="ARBA" id="ARBA00049985"/>
    </source>
</evidence>
<proteinExistence type="inferred from homology"/>
<dbReference type="InterPro" id="IPR027417">
    <property type="entry name" value="P-loop_NTPase"/>
</dbReference>
<reference evidence="10" key="1">
    <citation type="submission" date="2020-05" db="EMBL/GenBank/DDBJ databases">
        <authorList>
            <person name="Chiriac C."/>
            <person name="Salcher M."/>
            <person name="Ghai R."/>
            <person name="Kavagutti S V."/>
        </authorList>
    </citation>
    <scope>NUCLEOTIDE SEQUENCE</scope>
</reference>
<organism evidence="10">
    <name type="scientific">freshwater metagenome</name>
    <dbReference type="NCBI Taxonomy" id="449393"/>
    <lineage>
        <taxon>unclassified sequences</taxon>
        <taxon>metagenomes</taxon>
        <taxon>ecological metagenomes</taxon>
    </lineage>
</organism>
<dbReference type="FunFam" id="3.40.50.300:FF:000589">
    <property type="entry name" value="ABC transporter, ATP-binding subunit"/>
    <property type="match status" value="1"/>
</dbReference>
<dbReference type="InterPro" id="IPR017871">
    <property type="entry name" value="ABC_transporter-like_CS"/>
</dbReference>
<evidence type="ECO:0000259" key="9">
    <source>
        <dbReference type="PROSITE" id="PS50893"/>
    </source>
</evidence>
<dbReference type="InterPro" id="IPR003439">
    <property type="entry name" value="ABC_transporter-like_ATP-bd"/>
</dbReference>
<name>A0A6J7H909_9ZZZZ</name>
<dbReference type="InterPro" id="IPR005894">
    <property type="entry name" value="DrrA"/>
</dbReference>
<evidence type="ECO:0000256" key="6">
    <source>
        <dbReference type="ARBA" id="ARBA00022967"/>
    </source>
</evidence>
<dbReference type="PROSITE" id="PS00211">
    <property type="entry name" value="ABC_TRANSPORTER_1"/>
    <property type="match status" value="1"/>
</dbReference>
<dbReference type="InterPro" id="IPR025302">
    <property type="entry name" value="DrrA1/2-like_C"/>
</dbReference>
<keyword evidence="7" id="KW-0472">Membrane</keyword>
<dbReference type="GO" id="GO:0016887">
    <property type="term" value="F:ATP hydrolysis activity"/>
    <property type="evidence" value="ECO:0007669"/>
    <property type="project" value="InterPro"/>
</dbReference>
<dbReference type="PANTHER" id="PTHR42711:SF19">
    <property type="entry name" value="DOXORUBICIN RESISTANCE ATP-BINDING PROTEIN DRRA"/>
    <property type="match status" value="1"/>
</dbReference>
<dbReference type="AlphaFoldDB" id="A0A6J7H909"/>
<dbReference type="SUPFAM" id="SSF52540">
    <property type="entry name" value="P-loop containing nucleoside triphosphate hydrolases"/>
    <property type="match status" value="1"/>
</dbReference>
<keyword evidence="3" id="KW-1003">Cell membrane</keyword>
<keyword evidence="5" id="KW-0067">ATP-binding</keyword>
<dbReference type="GO" id="GO:0005886">
    <property type="term" value="C:plasma membrane"/>
    <property type="evidence" value="ECO:0007669"/>
    <property type="project" value="UniProtKB-SubCell"/>
</dbReference>
<dbReference type="GO" id="GO:0005524">
    <property type="term" value="F:ATP binding"/>
    <property type="evidence" value="ECO:0007669"/>
    <property type="project" value="UniProtKB-KW"/>
</dbReference>
<feature type="domain" description="ABC transporter" evidence="9">
    <location>
        <begin position="12"/>
        <end position="243"/>
    </location>
</feature>
<dbReference type="Pfam" id="PF13732">
    <property type="entry name" value="DrrA1-3_C"/>
    <property type="match status" value="1"/>
</dbReference>